<dbReference type="AlphaFoldDB" id="A0A9X3PC82"/>
<dbReference type="Gene3D" id="3.30.2390.20">
    <property type="entry name" value="Type VII secretion system EccB, repeat 1 domain"/>
    <property type="match status" value="1"/>
</dbReference>
<proteinExistence type="predicted"/>
<reference evidence="3" key="1">
    <citation type="submission" date="2022-12" db="EMBL/GenBank/DDBJ databases">
        <title>Gycomyces niveus sp.nov.,a novel actinomycete isolated from soil in Shouguan.</title>
        <authorList>
            <person name="Yang X."/>
        </authorList>
    </citation>
    <scope>NUCLEOTIDE SEQUENCE</scope>
    <source>
        <strain evidence="3">NEAU-A15</strain>
    </source>
</reference>
<feature type="transmembrane region" description="Helical" evidence="2">
    <location>
        <begin position="42"/>
        <end position="64"/>
    </location>
</feature>
<dbReference type="GO" id="GO:0005576">
    <property type="term" value="C:extracellular region"/>
    <property type="evidence" value="ECO:0007669"/>
    <property type="project" value="TreeGrafter"/>
</dbReference>
<dbReference type="Proteomes" id="UP001146067">
    <property type="component" value="Unassembled WGS sequence"/>
</dbReference>
<feature type="region of interest" description="Disordered" evidence="1">
    <location>
        <begin position="505"/>
        <end position="534"/>
    </location>
</feature>
<evidence type="ECO:0000313" key="4">
    <source>
        <dbReference type="Proteomes" id="UP001146067"/>
    </source>
</evidence>
<sequence length="534" mass="57598">MAQMRSRREQVEAHKFITSRMNQALVLANPDSIERPLRRIGVSIFASVMVLALIFGGFAIATLFGKGNAEPVVGNIITIKGSNAVYVYITQNGEEHHPTDNPARLWQVTNYTSALLLAKPGSTGMPEVQDLKPSSLAGVPRGSFTIGIQGIPSQPPDKSELLQKINWNVCSMPREDGGTDDYQLTQLVVEDMEQPSEWLSDDKWILAKTTVKPQSDEVPKYYLLWNGARYPIEDTEEYPAATLIDDLGLLASDAMTLNASMINTIPPASPMAPEDRTEFGTASQVAAAGGGTITYGVPVESSGEKYVLINENGADTFARISDTMAKLLEKHNGATQQVDPTTVSDLGSQAAYEHKNYPKEDLSENPWTSQSKRPAVCAVYDPRAQNDESTVIKVAMYEAAPKTLTDNAKAVEVLKDGTIFSDVEGLQAQTVLPQGTAALVDSRTDRGATISGITYMVSDQGVRHGISDDGKTDTTQTMLGYAGVDPVSVPDTMIHLIPKGPDLDPFEAKKQMTSNAEDVPVFETAPAEEEGAGG</sequence>
<evidence type="ECO:0000313" key="3">
    <source>
        <dbReference type="EMBL" id="MDA1362437.1"/>
    </source>
</evidence>
<evidence type="ECO:0000256" key="2">
    <source>
        <dbReference type="SAM" id="Phobius"/>
    </source>
</evidence>
<dbReference type="RefSeq" id="WP_270112515.1">
    <property type="nucleotide sequence ID" value="NZ_JAPZVP010000023.1"/>
</dbReference>
<keyword evidence="4" id="KW-1185">Reference proteome</keyword>
<dbReference type="InterPro" id="IPR007795">
    <property type="entry name" value="T7SS_EccB"/>
</dbReference>
<protein>
    <submittedName>
        <fullName evidence="3">Type VII secretion protein EccB</fullName>
    </submittedName>
</protein>
<dbReference type="Pfam" id="PF05108">
    <property type="entry name" value="T7SS_ESX1_EccB"/>
    <property type="match status" value="1"/>
</dbReference>
<gene>
    <name evidence="3" type="primary">eccB</name>
    <name evidence="3" type="ORF">O1R50_22625</name>
</gene>
<keyword evidence="2" id="KW-1133">Transmembrane helix</keyword>
<keyword evidence="2" id="KW-0812">Transmembrane</keyword>
<dbReference type="NCBIfam" id="TIGR03919">
    <property type="entry name" value="T7SS_EccB"/>
    <property type="match status" value="1"/>
</dbReference>
<keyword evidence="2" id="KW-0472">Membrane</keyword>
<dbReference type="PANTHER" id="PTHR40765:SF2">
    <property type="entry name" value="ESX-2 SECRETION SYSTEM ATPASE ECCB2"/>
    <property type="match status" value="1"/>
</dbReference>
<comment type="caution">
    <text evidence="3">The sequence shown here is derived from an EMBL/GenBank/DDBJ whole genome shotgun (WGS) entry which is preliminary data.</text>
</comment>
<accession>A0A9X3PC82</accession>
<dbReference type="PANTHER" id="PTHR40765">
    <property type="entry name" value="ESX-2 SECRETION SYSTEM ATPASE ECCB2"/>
    <property type="match status" value="1"/>
</dbReference>
<name>A0A9X3PC82_9ACTN</name>
<evidence type="ECO:0000256" key="1">
    <source>
        <dbReference type="SAM" id="MobiDB-lite"/>
    </source>
</evidence>
<dbReference type="InterPro" id="IPR044857">
    <property type="entry name" value="T7SS_EccB_R1"/>
</dbReference>
<dbReference type="EMBL" id="JAPZVP010000023">
    <property type="protein sequence ID" value="MDA1362437.1"/>
    <property type="molecule type" value="Genomic_DNA"/>
</dbReference>
<organism evidence="3 4">
    <name type="scientific">Glycomyces luteolus</name>
    <dbReference type="NCBI Taxonomy" id="2670330"/>
    <lineage>
        <taxon>Bacteria</taxon>
        <taxon>Bacillati</taxon>
        <taxon>Actinomycetota</taxon>
        <taxon>Actinomycetes</taxon>
        <taxon>Glycomycetales</taxon>
        <taxon>Glycomycetaceae</taxon>
        <taxon>Glycomyces</taxon>
    </lineage>
</organism>